<name>A0AAD9F6M2_DISEL</name>
<evidence type="ECO:0000256" key="1">
    <source>
        <dbReference type="SAM" id="MobiDB-lite"/>
    </source>
</evidence>
<protein>
    <submittedName>
        <fullName evidence="2">Ent-kaurene oxidase chloroplastic</fullName>
    </submittedName>
</protein>
<evidence type="ECO:0000313" key="2">
    <source>
        <dbReference type="EMBL" id="KAK1890824.1"/>
    </source>
</evidence>
<feature type="region of interest" description="Disordered" evidence="1">
    <location>
        <begin position="172"/>
        <end position="198"/>
    </location>
</feature>
<proteinExistence type="predicted"/>
<dbReference type="EMBL" id="JASDAP010000015">
    <property type="protein sequence ID" value="KAK1890824.1"/>
    <property type="molecule type" value="Genomic_DNA"/>
</dbReference>
<accession>A0AAD9F6M2</accession>
<comment type="caution">
    <text evidence="2">The sequence shown here is derived from an EMBL/GenBank/DDBJ whole genome shotgun (WGS) entry which is preliminary data.</text>
</comment>
<evidence type="ECO:0000313" key="3">
    <source>
        <dbReference type="Proteomes" id="UP001228049"/>
    </source>
</evidence>
<organism evidence="2 3">
    <name type="scientific">Dissostichus eleginoides</name>
    <name type="common">Patagonian toothfish</name>
    <name type="synonym">Dissostichus amissus</name>
    <dbReference type="NCBI Taxonomy" id="100907"/>
    <lineage>
        <taxon>Eukaryota</taxon>
        <taxon>Metazoa</taxon>
        <taxon>Chordata</taxon>
        <taxon>Craniata</taxon>
        <taxon>Vertebrata</taxon>
        <taxon>Euteleostomi</taxon>
        <taxon>Actinopterygii</taxon>
        <taxon>Neopterygii</taxon>
        <taxon>Teleostei</taxon>
        <taxon>Neoteleostei</taxon>
        <taxon>Acanthomorphata</taxon>
        <taxon>Eupercaria</taxon>
        <taxon>Perciformes</taxon>
        <taxon>Notothenioidei</taxon>
        <taxon>Nototheniidae</taxon>
        <taxon>Dissostichus</taxon>
    </lineage>
</organism>
<dbReference type="Proteomes" id="UP001228049">
    <property type="component" value="Unassembled WGS sequence"/>
</dbReference>
<reference evidence="2" key="1">
    <citation type="submission" date="2023-04" db="EMBL/GenBank/DDBJ databases">
        <title>Chromosome-level genome of Chaenocephalus aceratus.</title>
        <authorList>
            <person name="Park H."/>
        </authorList>
    </citation>
    <scope>NUCLEOTIDE SEQUENCE</scope>
    <source>
        <strain evidence="2">DE</strain>
        <tissue evidence="2">Muscle</tissue>
    </source>
</reference>
<dbReference type="PANTHER" id="PTHR47018:SF2">
    <property type="entry name" value="TESMIN_TSO1-LIKE CXC DOMAIN-CONTAINING PROTEIN"/>
    <property type="match status" value="1"/>
</dbReference>
<keyword evidence="3" id="KW-1185">Reference proteome</keyword>
<dbReference type="AlphaFoldDB" id="A0AAD9F6M2"/>
<sequence>MESLPTSIQKEFEEHGHWVVPKTTNRFSSIPIDQAHEQNNDLVKGSGGAVGLTKNPSAFKKWMIAGPEQARLLKEFEQEYILEKGNKQNHHEEGMSTQKTFKEQALAMVHTISGMSNPFLDDTPDLLMLDTWNIIDESAVNTVCTVESVGRDQYNKYHVSVIRDRTHSIHEPIKKNSLPLLDAQHPGPRPSRQGRSQC</sequence>
<dbReference type="PANTHER" id="PTHR47018">
    <property type="entry name" value="CXC DOMAIN-CONTAINING PROTEIN-RELATED"/>
    <property type="match status" value="1"/>
</dbReference>
<gene>
    <name evidence="2" type="ORF">KUDE01_009655</name>
</gene>